<sequence length="71" mass="7998">VERLHNSLSCFCICANARPSRRFDFLHPSPIYICATFLLIDLLTAVLGNTTTSDDGNDVSRYCILILIHTR</sequence>
<dbReference type="Proteomes" id="UP001233999">
    <property type="component" value="Unassembled WGS sequence"/>
</dbReference>
<keyword evidence="2" id="KW-1185">Reference proteome</keyword>
<dbReference type="AlphaFoldDB" id="A0AAD8ERM0"/>
<comment type="caution">
    <text evidence="1">The sequence shown here is derived from an EMBL/GenBank/DDBJ whole genome shotgun (WGS) entry which is preliminary data.</text>
</comment>
<protein>
    <submittedName>
        <fullName evidence="1">Uncharacterized protein</fullName>
    </submittedName>
</protein>
<accession>A0AAD8ERM0</accession>
<evidence type="ECO:0000313" key="1">
    <source>
        <dbReference type="EMBL" id="KAJ9599846.1"/>
    </source>
</evidence>
<evidence type="ECO:0000313" key="2">
    <source>
        <dbReference type="Proteomes" id="UP001233999"/>
    </source>
</evidence>
<name>A0AAD8ERM0_DIPPU</name>
<feature type="non-terminal residue" evidence="1">
    <location>
        <position position="1"/>
    </location>
</feature>
<dbReference type="EMBL" id="JASPKZ010000467">
    <property type="protein sequence ID" value="KAJ9599846.1"/>
    <property type="molecule type" value="Genomic_DNA"/>
</dbReference>
<feature type="non-terminal residue" evidence="1">
    <location>
        <position position="71"/>
    </location>
</feature>
<reference evidence="1" key="1">
    <citation type="journal article" date="2023" name="IScience">
        <title>Live-bearing cockroach genome reveals convergent evolutionary mechanisms linked to viviparity in insects and beyond.</title>
        <authorList>
            <person name="Fouks B."/>
            <person name="Harrison M.C."/>
            <person name="Mikhailova A.A."/>
            <person name="Marchal E."/>
            <person name="English S."/>
            <person name="Carruthers M."/>
            <person name="Jennings E.C."/>
            <person name="Chiamaka E.L."/>
            <person name="Frigard R.A."/>
            <person name="Pippel M."/>
            <person name="Attardo G.M."/>
            <person name="Benoit J.B."/>
            <person name="Bornberg-Bauer E."/>
            <person name="Tobe S.S."/>
        </authorList>
    </citation>
    <scope>NUCLEOTIDE SEQUENCE</scope>
    <source>
        <strain evidence="1">Stay&amp;Tobe</strain>
    </source>
</reference>
<reference evidence="1" key="2">
    <citation type="submission" date="2023-05" db="EMBL/GenBank/DDBJ databases">
        <authorList>
            <person name="Fouks B."/>
        </authorList>
    </citation>
    <scope>NUCLEOTIDE SEQUENCE</scope>
    <source>
        <strain evidence="1">Stay&amp;Tobe</strain>
        <tissue evidence="1">Testes</tissue>
    </source>
</reference>
<organism evidence="1 2">
    <name type="scientific">Diploptera punctata</name>
    <name type="common">Pacific beetle cockroach</name>
    <dbReference type="NCBI Taxonomy" id="6984"/>
    <lineage>
        <taxon>Eukaryota</taxon>
        <taxon>Metazoa</taxon>
        <taxon>Ecdysozoa</taxon>
        <taxon>Arthropoda</taxon>
        <taxon>Hexapoda</taxon>
        <taxon>Insecta</taxon>
        <taxon>Pterygota</taxon>
        <taxon>Neoptera</taxon>
        <taxon>Polyneoptera</taxon>
        <taxon>Dictyoptera</taxon>
        <taxon>Blattodea</taxon>
        <taxon>Blaberoidea</taxon>
        <taxon>Blaberidae</taxon>
        <taxon>Diplopterinae</taxon>
        <taxon>Diploptera</taxon>
    </lineage>
</organism>
<proteinExistence type="predicted"/>
<gene>
    <name evidence="1" type="ORF">L9F63_009886</name>
</gene>